<reference evidence="14" key="1">
    <citation type="journal article" date="2021" name="Nat. Commun.">
        <title>Genetic determinants of endophytism in the Arabidopsis root mycobiome.</title>
        <authorList>
            <person name="Mesny F."/>
            <person name="Miyauchi S."/>
            <person name="Thiergart T."/>
            <person name="Pickel B."/>
            <person name="Atanasova L."/>
            <person name="Karlsson M."/>
            <person name="Huettel B."/>
            <person name="Barry K.W."/>
            <person name="Haridas S."/>
            <person name="Chen C."/>
            <person name="Bauer D."/>
            <person name="Andreopoulos W."/>
            <person name="Pangilinan J."/>
            <person name="LaButti K."/>
            <person name="Riley R."/>
            <person name="Lipzen A."/>
            <person name="Clum A."/>
            <person name="Drula E."/>
            <person name="Henrissat B."/>
            <person name="Kohler A."/>
            <person name="Grigoriev I.V."/>
            <person name="Martin F.M."/>
            <person name="Hacquard S."/>
        </authorList>
    </citation>
    <scope>NUCLEOTIDE SEQUENCE</scope>
    <source>
        <strain evidence="14">MPI-CAGE-CH-0235</strain>
    </source>
</reference>
<dbReference type="Pfam" id="PF13602">
    <property type="entry name" value="ADH_zinc_N_2"/>
    <property type="match status" value="1"/>
</dbReference>
<feature type="active site" description="Proton donor; for dehydratase activity" evidence="9">
    <location>
        <position position="1205"/>
    </location>
</feature>
<feature type="region of interest" description="N-terminal hotdog fold" evidence="9">
    <location>
        <begin position="989"/>
        <end position="1124"/>
    </location>
</feature>
<evidence type="ECO:0000259" key="11">
    <source>
        <dbReference type="PROSITE" id="PS50075"/>
    </source>
</evidence>
<dbReference type="GO" id="GO:0004312">
    <property type="term" value="F:fatty acid synthase activity"/>
    <property type="evidence" value="ECO:0007669"/>
    <property type="project" value="TreeGrafter"/>
</dbReference>
<feature type="domain" description="Ketosynthase family 3 (KS3)" evidence="12">
    <location>
        <begin position="39"/>
        <end position="469"/>
    </location>
</feature>
<feature type="region of interest" description="Disordered" evidence="10">
    <location>
        <begin position="471"/>
        <end position="500"/>
    </location>
</feature>
<dbReference type="GO" id="GO:0030639">
    <property type="term" value="P:polyketide biosynthetic process"/>
    <property type="evidence" value="ECO:0007669"/>
    <property type="project" value="UniProtKB-ARBA"/>
</dbReference>
<evidence type="ECO:0000313" key="14">
    <source>
        <dbReference type="EMBL" id="KAH7305247.1"/>
    </source>
</evidence>
<dbReference type="Gene3D" id="3.10.129.110">
    <property type="entry name" value="Polyketide synthase dehydratase"/>
    <property type="match status" value="1"/>
</dbReference>
<feature type="compositionally biased region" description="Polar residues" evidence="10">
    <location>
        <begin position="485"/>
        <end position="500"/>
    </location>
</feature>
<dbReference type="Gene3D" id="3.40.47.10">
    <property type="match status" value="1"/>
</dbReference>
<dbReference type="OrthoDB" id="329835at2759"/>
<dbReference type="InterPro" id="IPR014031">
    <property type="entry name" value="Ketoacyl_synth_C"/>
</dbReference>
<dbReference type="SUPFAM" id="SSF53335">
    <property type="entry name" value="S-adenosyl-L-methionine-dependent methyltransferases"/>
    <property type="match status" value="1"/>
</dbReference>
<sequence>MALLPIPNQQDGSSEFDYTMRSTPVNGNSRAYVEEEWTTEPIAIIGLSCRFAGDASSTEGFWEIMRQGRNAWSEPPPSRWNTKGTYHPDHDRLSTTSVKGAHFLEEDPGCFDAAFFGYSGKLAAAVDPQYRLQLESAYEALENAGQPLAKVAGSKTSCHTAVMTRDYHDGILRDGDSLPRFLTVGTLSAMSANRISHFFDLRGTSFTLDTGCSGGIVALHQAVLGLRAREADMAIVSGCNLMISPDTFKMFSSLGMLSPDGISYAFDSRANGYGRGEGVGTLVLKRLRDALEAGDPIRAVIRESLLNQDGKTDSITQPSEAAQAQLMRDCYRRAGLDPGGTQYFEAHGTGTPTGDPIEARAIAAVFGAGSDPRRRTRPLVMGSVKTSIGHTEAASGLAAVIKVVLSMERDQIPPSINYKEPNRELRLGEWGIEVATKLQRWPAAEGETRRASINNFGFGGTNSHVIIEDGSSFQNRNRQPKGETSKTNGHCQSNGISQGRDQTRTEVLVFYARDEHSCQRTISGIKSYLKRQCSTPSIERAKLMRDLSFTLSSRRTRFPSGWVAAYAVSYAETDLGMALDSLEVQSRQLKPVRLEPRPPRIGMVFTGQGAQWHAMGRELMSYPSFQATLDEAQGYLDEFGAGWSLVEELMRDAATTRVNTTALGIPICVAVQVALVRLLKSWGIEPTAVASHSSGEIAASYAVGAMSLRQAMAAGHYRALVGAQGSSSSKGGPRGAMVALGVGQVAAERDYLSRVTVTVAGDEGAVEEVVGMAAESGVFARRLRVDMAYHSHQMMPLAEPYREALVRAAAGDETTDHKDKELDVIFSSPVTGGRVTRSKQLADPDHLVKSLVQPVEFVKALTDMVLGGVDASEQPSGRNIDVVIEVGPHTALGGPIKEIMALPEFQGAGAVPYMGCLKRGENARHCMLSLAAGLVRKGYPVHLPQLSLHDDEEPRTLTDLPPYPWNHGIRHWAEARVHTAYLGRNQAPHDLLGMPVAGANPEAAAWTQKMRVADHRWLEDHVVQGATLWPGAGFVTLAIEAVKQQLAQSAGDVAGFRLRQVEFQQALVVPGDDNGIEVQTTLRSVSDKVIGARGWKEFEVSSVTADGRWTQHAKGLITAEPTTRQPGPDRSTSNPLKDAVFIRRIHPEAMWAGLHRLGMCHGPMFQNTKTIVQDGVVKKGVRIAVTTIGVADCATECLLHPTTLDSVCVAGYAALPEAGANDEAVKIPRSIQNLWVSAAMPTAAGHVLACHTSLVHAGARTMQADMTVVDGSGSGPAVLEVEGLVYQSLGRSATTTGERGRQVPDLAAKMDWAPDLALSVGLPGGAAEALTAKLSTPGTANIDPKDRAALMLLRRVCVYFCHDATRELAAADVAKMTPQNAAYYEWMKQVLHLAASRRLGPDSDTWGCDPDLARETNIALARTQSVDGELIGRLGPLLAPMLRGDKVPLDVMAEDKLLSKYASDALRLARGYSRFTELLRAVAHKNPRARVLQIGAGAGEATHHALRALGTEADGGPFVQSWHVTDHDPSMLEVARAEFAARSRFLDMEFDVLDMEHEPPAQGFQLESYDLVVACRTLGLWASRHNVGKIMANIRSLMKPGAQLVLMETTQDQIDVQFIHGLLPGSALCPCLPVASWDRALKSAGFSGVDVALHDYEADQDMRSVTTMLASVPGPPLALPEDAEAVIVTSKRAMPPDGWLQRLRASIASVTARSLPAVQILECPESESAYRSKVCVFVGEIDQPLLINLDAAALDAIRLMATTCGGLVWVTRGGTVECTNPSMSLVSGFARVLRNEYVGRKFVTLDLDPKQDAWSESDTAVIAHAMLTALGSPAGASASPPATAAVADESELALRDGLIMVPRIYQDTHKNKMMSLGTPDWTNLHTIPNGPLEQPDRPLRLHVGVPGMLDSLVFDDDVAYDDYADDDTIEIEPRAYGVNFRDVMVALDQLRQRVMGVEVAGVISRLGSAARAQGFAVGDRVFGFLLGPFASRARIGWHAMARIPDGMSFEDAASLPLAFGTAYECLVNIARVQPGQSVLIHSAAGGVGQAAIMLAKDYLGCEIYATCGSQEKREFLMQTYGLPAERIFTSRDASFGPGILAATAGRGVDVVLNSLAGPLLQASFDVLAPFGHMVEMGKRDLEDGSLLDMAPFSRGVSYSSLDMVRLLEHRRAECHRLINDVARLVGQGIIKPLRALTVYPISDIAKAFQLLQTGKHMGKVVLSVAPDQQVKVLPRVAKPRLKGDASYLIVGGVGGIGRSVAFWMASHGAKNIVVLSRSAGSAAARSFVAGLGALGCRVVALSCDVASEKDLSRALRACESQGLPPIRGVVHGAMVLQDSILENMTIGDWNAALGPKVAATWNLHSCFSRPDSLDFFVMLSSLSAIFGWASQSNYAAGGAYEDAVACFRVARGLPAVSVDLGIVVNVGNEALFVTDKLAKSGQSWLLTDDLVMQALGTAILEPFQQPQLLYGLNPGPGPHWDAASSTSPMGREALFLPLRYRKPAAGAGSQTQGQDGELDASAKPLSARLQGAGSLAEAKTIVGEAIVSKLAEIFVIPSEDIDMTQPPASFGVDSLVAVELRNMLMLRAAADMPIFNILQSASLVSLASDVASKSAYIASSLKAAV</sequence>
<evidence type="ECO:0000259" key="12">
    <source>
        <dbReference type="PROSITE" id="PS52004"/>
    </source>
</evidence>
<dbReference type="InterPro" id="IPR001227">
    <property type="entry name" value="Ac_transferase_dom_sf"/>
</dbReference>
<evidence type="ECO:0000256" key="2">
    <source>
        <dbReference type="ARBA" id="ARBA00022450"/>
    </source>
</evidence>
<dbReference type="PROSITE" id="PS52004">
    <property type="entry name" value="KS3_2"/>
    <property type="match status" value="1"/>
</dbReference>
<dbReference type="InterPro" id="IPR049552">
    <property type="entry name" value="PKS_DH_N"/>
</dbReference>
<keyword evidence="6" id="KW-0560">Oxidoreductase</keyword>
<dbReference type="SMART" id="SM00822">
    <property type="entry name" value="PKS_KR"/>
    <property type="match status" value="1"/>
</dbReference>
<comment type="pathway">
    <text evidence="1">Secondary metabolite biosynthesis.</text>
</comment>
<dbReference type="SMART" id="SM00829">
    <property type="entry name" value="PKS_ER"/>
    <property type="match status" value="1"/>
</dbReference>
<dbReference type="InterPro" id="IPR014043">
    <property type="entry name" value="Acyl_transferase_dom"/>
</dbReference>
<dbReference type="InterPro" id="IPR009081">
    <property type="entry name" value="PP-bd_ACP"/>
</dbReference>
<dbReference type="InterPro" id="IPR049551">
    <property type="entry name" value="PKS_DH_C"/>
</dbReference>
<dbReference type="CDD" id="cd00833">
    <property type="entry name" value="PKS"/>
    <property type="match status" value="1"/>
</dbReference>
<feature type="active site" description="Proton acceptor; for dehydratase activity" evidence="9">
    <location>
        <position position="1021"/>
    </location>
</feature>
<dbReference type="SUPFAM" id="SSF53901">
    <property type="entry name" value="Thiolase-like"/>
    <property type="match status" value="1"/>
</dbReference>
<keyword evidence="15" id="KW-1185">Reference proteome</keyword>
<dbReference type="InterPro" id="IPR056501">
    <property type="entry name" value="NAD-bd_HRPKS_sdrA"/>
</dbReference>
<dbReference type="Gene3D" id="3.40.50.720">
    <property type="entry name" value="NAD(P)-binding Rossmann-like Domain"/>
    <property type="match status" value="3"/>
</dbReference>
<dbReference type="InterPro" id="IPR016035">
    <property type="entry name" value="Acyl_Trfase/lysoPLipase"/>
</dbReference>
<dbReference type="Pfam" id="PF02801">
    <property type="entry name" value="Ketoacyl-synt_C"/>
    <property type="match status" value="1"/>
</dbReference>
<dbReference type="InterPro" id="IPR020841">
    <property type="entry name" value="PKS_Beta-ketoAc_synthase_dom"/>
</dbReference>
<keyword evidence="8" id="KW-0012">Acyltransferase</keyword>
<dbReference type="SMART" id="SM00826">
    <property type="entry name" value="PKS_DH"/>
    <property type="match status" value="1"/>
</dbReference>
<evidence type="ECO:0000256" key="3">
    <source>
        <dbReference type="ARBA" id="ARBA00022553"/>
    </source>
</evidence>
<dbReference type="InterPro" id="IPR057326">
    <property type="entry name" value="KR_dom"/>
</dbReference>
<feature type="domain" description="Carrier" evidence="11">
    <location>
        <begin position="2537"/>
        <end position="2614"/>
    </location>
</feature>
<evidence type="ECO:0000256" key="8">
    <source>
        <dbReference type="ARBA" id="ARBA00023315"/>
    </source>
</evidence>
<dbReference type="CDD" id="cd05195">
    <property type="entry name" value="enoyl_red"/>
    <property type="match status" value="1"/>
</dbReference>
<dbReference type="SMART" id="SM00823">
    <property type="entry name" value="PKS_PP"/>
    <property type="match status" value="1"/>
</dbReference>
<dbReference type="InterPro" id="IPR006162">
    <property type="entry name" value="Ppantetheine_attach_site"/>
</dbReference>
<comment type="caution">
    <text evidence="14">The sequence shown here is derived from an EMBL/GenBank/DDBJ whole genome shotgun (WGS) entry which is preliminary data.</text>
</comment>
<dbReference type="GO" id="GO:0006633">
    <property type="term" value="P:fatty acid biosynthetic process"/>
    <property type="evidence" value="ECO:0007669"/>
    <property type="project" value="TreeGrafter"/>
</dbReference>
<gene>
    <name evidence="14" type="ORF">B0I35DRAFT_516451</name>
</gene>
<dbReference type="InterPro" id="IPR029063">
    <property type="entry name" value="SAM-dependent_MTases_sf"/>
</dbReference>
<dbReference type="InterPro" id="IPR016039">
    <property type="entry name" value="Thiolase-like"/>
</dbReference>
<dbReference type="CDD" id="cd02440">
    <property type="entry name" value="AdoMet_MTases"/>
    <property type="match status" value="1"/>
</dbReference>
<organism evidence="14 15">
    <name type="scientific">Stachybotrys elegans</name>
    <dbReference type="NCBI Taxonomy" id="80388"/>
    <lineage>
        <taxon>Eukaryota</taxon>
        <taxon>Fungi</taxon>
        <taxon>Dikarya</taxon>
        <taxon>Ascomycota</taxon>
        <taxon>Pezizomycotina</taxon>
        <taxon>Sordariomycetes</taxon>
        <taxon>Hypocreomycetidae</taxon>
        <taxon>Hypocreales</taxon>
        <taxon>Stachybotryaceae</taxon>
        <taxon>Stachybotrys</taxon>
    </lineage>
</organism>
<evidence type="ECO:0000313" key="15">
    <source>
        <dbReference type="Proteomes" id="UP000813444"/>
    </source>
</evidence>
<feature type="region of interest" description="C-terminal hotdog fold" evidence="9">
    <location>
        <begin position="1141"/>
        <end position="1295"/>
    </location>
</feature>
<dbReference type="GO" id="GO:0016491">
    <property type="term" value="F:oxidoreductase activity"/>
    <property type="evidence" value="ECO:0007669"/>
    <property type="project" value="UniProtKB-KW"/>
</dbReference>
<dbReference type="PANTHER" id="PTHR43775:SF29">
    <property type="entry name" value="ASPERFURANONE POLYKETIDE SYNTHASE AFOG-RELATED"/>
    <property type="match status" value="1"/>
</dbReference>
<evidence type="ECO:0000256" key="10">
    <source>
        <dbReference type="SAM" id="MobiDB-lite"/>
    </source>
</evidence>
<dbReference type="InterPro" id="IPR020807">
    <property type="entry name" value="PKS_DH"/>
</dbReference>
<keyword evidence="2" id="KW-0596">Phosphopantetheine</keyword>
<dbReference type="Gene3D" id="3.40.50.150">
    <property type="entry name" value="Vaccinia Virus protein VP39"/>
    <property type="match status" value="1"/>
</dbReference>
<dbReference type="Pfam" id="PF23114">
    <property type="entry name" value="NAD-bd_HRPKS_sdrA"/>
    <property type="match status" value="1"/>
</dbReference>
<dbReference type="InterPro" id="IPR036291">
    <property type="entry name" value="NAD(P)-bd_dom_sf"/>
</dbReference>
<dbReference type="PROSITE" id="PS50075">
    <property type="entry name" value="CARRIER"/>
    <property type="match status" value="1"/>
</dbReference>
<evidence type="ECO:0000256" key="5">
    <source>
        <dbReference type="ARBA" id="ARBA00022857"/>
    </source>
</evidence>
<dbReference type="Pfam" id="PF21089">
    <property type="entry name" value="PKS_DH_N"/>
    <property type="match status" value="1"/>
</dbReference>
<dbReference type="Pfam" id="PF16197">
    <property type="entry name" value="KAsynt_C_assoc"/>
    <property type="match status" value="1"/>
</dbReference>
<dbReference type="Proteomes" id="UP000813444">
    <property type="component" value="Unassembled WGS sequence"/>
</dbReference>
<dbReference type="PANTHER" id="PTHR43775">
    <property type="entry name" value="FATTY ACID SYNTHASE"/>
    <property type="match status" value="1"/>
</dbReference>
<dbReference type="Pfam" id="PF08242">
    <property type="entry name" value="Methyltransf_12"/>
    <property type="match status" value="1"/>
</dbReference>
<dbReference type="Pfam" id="PF08659">
    <property type="entry name" value="KR"/>
    <property type="match status" value="1"/>
</dbReference>
<evidence type="ECO:0000256" key="4">
    <source>
        <dbReference type="ARBA" id="ARBA00022679"/>
    </source>
</evidence>
<dbReference type="PROSITE" id="PS00012">
    <property type="entry name" value="PHOSPHOPANTETHEINE"/>
    <property type="match status" value="1"/>
</dbReference>
<feature type="domain" description="PKS/mFAS DH" evidence="13">
    <location>
        <begin position="989"/>
        <end position="1295"/>
    </location>
</feature>
<dbReference type="Pfam" id="PF00698">
    <property type="entry name" value="Acyl_transf_1"/>
    <property type="match status" value="1"/>
</dbReference>
<dbReference type="Pfam" id="PF14765">
    <property type="entry name" value="PS-DH"/>
    <property type="match status" value="1"/>
</dbReference>
<dbReference type="InterPro" id="IPR042104">
    <property type="entry name" value="PKS_dehydratase_sf"/>
</dbReference>
<dbReference type="Gene3D" id="3.90.180.10">
    <property type="entry name" value="Medium-chain alcohol dehydrogenases, catalytic domain"/>
    <property type="match status" value="1"/>
</dbReference>
<dbReference type="InterPro" id="IPR013217">
    <property type="entry name" value="Methyltransf_12"/>
</dbReference>
<evidence type="ECO:0000259" key="13">
    <source>
        <dbReference type="PROSITE" id="PS52019"/>
    </source>
</evidence>
<dbReference type="InterPro" id="IPR014030">
    <property type="entry name" value="Ketoacyl_synth_N"/>
</dbReference>
<dbReference type="SUPFAM" id="SSF50129">
    <property type="entry name" value="GroES-like"/>
    <property type="match status" value="1"/>
</dbReference>
<dbReference type="EMBL" id="JAGPNK010000019">
    <property type="protein sequence ID" value="KAH7305247.1"/>
    <property type="molecule type" value="Genomic_DNA"/>
</dbReference>
<dbReference type="Gene3D" id="1.10.1200.10">
    <property type="entry name" value="ACP-like"/>
    <property type="match status" value="1"/>
</dbReference>
<dbReference type="SUPFAM" id="SSF52151">
    <property type="entry name" value="FabD/lysophospholipase-like"/>
    <property type="match status" value="1"/>
</dbReference>
<accession>A0A8K0SJY0</accession>
<evidence type="ECO:0000256" key="6">
    <source>
        <dbReference type="ARBA" id="ARBA00023002"/>
    </source>
</evidence>
<dbReference type="InterPro" id="IPR011032">
    <property type="entry name" value="GroES-like_sf"/>
</dbReference>
<dbReference type="InterPro" id="IPR013968">
    <property type="entry name" value="PKS_KR"/>
</dbReference>
<dbReference type="InterPro" id="IPR032821">
    <property type="entry name" value="PKS_assoc"/>
</dbReference>
<dbReference type="InterPro" id="IPR036736">
    <property type="entry name" value="ACP-like_sf"/>
</dbReference>
<keyword evidence="7" id="KW-0511">Multifunctional enzyme</keyword>
<dbReference type="InterPro" id="IPR020806">
    <property type="entry name" value="PKS_PP-bd"/>
</dbReference>
<feature type="region of interest" description="Disordered" evidence="10">
    <location>
        <begin position="1"/>
        <end position="20"/>
    </location>
</feature>
<dbReference type="FunFam" id="3.40.50.720:FF:000209">
    <property type="entry name" value="Polyketide synthase Pks12"/>
    <property type="match status" value="1"/>
</dbReference>
<protein>
    <submittedName>
        <fullName evidence="14">Polyketide synthase</fullName>
    </submittedName>
</protein>
<dbReference type="SUPFAM" id="SSF51735">
    <property type="entry name" value="NAD(P)-binding Rossmann-fold domains"/>
    <property type="match status" value="3"/>
</dbReference>
<dbReference type="InterPro" id="IPR049900">
    <property type="entry name" value="PKS_mFAS_DH"/>
</dbReference>
<dbReference type="GO" id="GO:0031177">
    <property type="term" value="F:phosphopantetheine binding"/>
    <property type="evidence" value="ECO:0007669"/>
    <property type="project" value="InterPro"/>
</dbReference>
<keyword evidence="5" id="KW-0521">NADP</keyword>
<dbReference type="SUPFAM" id="SSF47336">
    <property type="entry name" value="ACP-like"/>
    <property type="match status" value="1"/>
</dbReference>
<keyword evidence="4" id="KW-0808">Transferase</keyword>
<dbReference type="Pfam" id="PF00109">
    <property type="entry name" value="ketoacyl-synt"/>
    <property type="match status" value="1"/>
</dbReference>
<dbReference type="GO" id="GO:1901336">
    <property type="term" value="P:lactone biosynthetic process"/>
    <property type="evidence" value="ECO:0007669"/>
    <property type="project" value="UniProtKB-ARBA"/>
</dbReference>
<evidence type="ECO:0000256" key="9">
    <source>
        <dbReference type="PROSITE-ProRule" id="PRU01363"/>
    </source>
</evidence>
<dbReference type="InterPro" id="IPR050091">
    <property type="entry name" value="PKS_NRPS_Biosynth_Enz"/>
</dbReference>
<dbReference type="SMART" id="SM00825">
    <property type="entry name" value="PKS_KS"/>
    <property type="match status" value="1"/>
</dbReference>
<dbReference type="PROSITE" id="PS52019">
    <property type="entry name" value="PKS_MFAS_DH"/>
    <property type="match status" value="1"/>
</dbReference>
<evidence type="ECO:0000256" key="7">
    <source>
        <dbReference type="ARBA" id="ARBA00023268"/>
    </source>
</evidence>
<evidence type="ECO:0000256" key="1">
    <source>
        <dbReference type="ARBA" id="ARBA00005179"/>
    </source>
</evidence>
<dbReference type="Gene3D" id="3.40.366.10">
    <property type="entry name" value="Malonyl-Coenzyme A Acyl Carrier Protein, domain 2"/>
    <property type="match status" value="1"/>
</dbReference>
<name>A0A8K0SJY0_9HYPO</name>
<proteinExistence type="predicted"/>
<dbReference type="SMART" id="SM00827">
    <property type="entry name" value="PKS_AT"/>
    <property type="match status" value="1"/>
</dbReference>
<dbReference type="InterPro" id="IPR020843">
    <property type="entry name" value="ER"/>
</dbReference>
<keyword evidence="3" id="KW-0597">Phosphoprotein</keyword>